<dbReference type="EMBL" id="QGHD01000034">
    <property type="protein sequence ID" value="PWK92645.1"/>
    <property type="molecule type" value="Genomic_DNA"/>
</dbReference>
<protein>
    <submittedName>
        <fullName evidence="2">Phage-associated protein</fullName>
    </submittedName>
</protein>
<feature type="domain" description="Antitoxin SocA-like Panacea" evidence="1">
    <location>
        <begin position="31"/>
        <end position="123"/>
    </location>
</feature>
<sequence length="150" mass="17203">MPRALQIANRLIKFAELDTANGGELLSNLKLQKLLYYEQGFHLALFNSPLFSDDIEAWMYGSVVPSVYDYYKKFGSNGIVLEDDPQLIQLTPQEEDLLFQVYERYKSYSAIGLMDLTHGESPWINAVPHDRGTVISNESMRTFFLRQLDG</sequence>
<organism evidence="2 3">
    <name type="scientific">Hallerella porci</name>
    <dbReference type="NCBI Taxonomy" id="1945871"/>
    <lineage>
        <taxon>Bacteria</taxon>
        <taxon>Pseudomonadati</taxon>
        <taxon>Fibrobacterota</taxon>
        <taxon>Fibrobacteria</taxon>
        <taxon>Fibrobacterales</taxon>
        <taxon>Fibrobacteraceae</taxon>
        <taxon>Hallerella</taxon>
    </lineage>
</organism>
<dbReference type="Proteomes" id="UP000245523">
    <property type="component" value="Unassembled WGS sequence"/>
</dbReference>
<gene>
    <name evidence="2" type="ORF">B0H50_1344</name>
</gene>
<evidence type="ECO:0000313" key="3">
    <source>
        <dbReference type="Proteomes" id="UP000245523"/>
    </source>
</evidence>
<dbReference type="RefSeq" id="WP_109587792.1">
    <property type="nucleotide sequence ID" value="NZ_QGHD01000034.1"/>
</dbReference>
<dbReference type="Pfam" id="PF13274">
    <property type="entry name" value="SocA_Panacea"/>
    <property type="match status" value="1"/>
</dbReference>
<evidence type="ECO:0000313" key="2">
    <source>
        <dbReference type="EMBL" id="PWK92645.1"/>
    </source>
</evidence>
<evidence type="ECO:0000259" key="1">
    <source>
        <dbReference type="Pfam" id="PF13274"/>
    </source>
</evidence>
<accession>A0ABX5LLY4</accession>
<keyword evidence="3" id="KW-1185">Reference proteome</keyword>
<proteinExistence type="predicted"/>
<reference evidence="2 3" key="1">
    <citation type="submission" date="2018-05" db="EMBL/GenBank/DDBJ databases">
        <title>Animal gut microbial communities from fecal samples from Wisconsin, USA.</title>
        <authorList>
            <person name="Neumann A."/>
        </authorList>
    </citation>
    <scope>NUCLEOTIDE SEQUENCE [LARGE SCALE GENOMIC DNA]</scope>
    <source>
        <strain evidence="2 3">UWS4</strain>
    </source>
</reference>
<dbReference type="InterPro" id="IPR025272">
    <property type="entry name" value="SocA_Panacea"/>
</dbReference>
<comment type="caution">
    <text evidence="2">The sequence shown here is derived from an EMBL/GenBank/DDBJ whole genome shotgun (WGS) entry which is preliminary data.</text>
</comment>
<name>A0ABX5LLY4_9BACT</name>